<keyword evidence="3" id="KW-1185">Reference proteome</keyword>
<dbReference type="NCBIfam" id="TIGR02532">
    <property type="entry name" value="IV_pilin_GFxxxE"/>
    <property type="match status" value="1"/>
</dbReference>
<name>A0A934TWG4_9BURK</name>
<dbReference type="Pfam" id="PF16074">
    <property type="entry name" value="PilW"/>
    <property type="match status" value="1"/>
</dbReference>
<keyword evidence="1" id="KW-1133">Transmembrane helix</keyword>
<evidence type="ECO:0000313" key="2">
    <source>
        <dbReference type="EMBL" id="MBK6008753.1"/>
    </source>
</evidence>
<dbReference type="RefSeq" id="WP_201176578.1">
    <property type="nucleotide sequence ID" value="NZ_JAEPWM010000011.1"/>
</dbReference>
<reference evidence="2" key="2">
    <citation type="submission" date="2021-01" db="EMBL/GenBank/DDBJ databases">
        <authorList>
            <person name="Kang M."/>
        </authorList>
    </citation>
    <scope>NUCLEOTIDE SEQUENCE</scope>
    <source>
        <strain evidence="2">KACC 17527</strain>
    </source>
</reference>
<comment type="caution">
    <text evidence="2">The sequence shown here is derived from an EMBL/GenBank/DDBJ whole genome shotgun (WGS) entry which is preliminary data.</text>
</comment>
<evidence type="ECO:0000256" key="1">
    <source>
        <dbReference type="SAM" id="Phobius"/>
    </source>
</evidence>
<evidence type="ECO:0000313" key="3">
    <source>
        <dbReference type="Proteomes" id="UP000630528"/>
    </source>
</evidence>
<protein>
    <submittedName>
        <fullName evidence="2">PilW family protein</fullName>
    </submittedName>
</protein>
<accession>A0A934TWG4</accession>
<dbReference type="InterPro" id="IPR012902">
    <property type="entry name" value="N_methyl_site"/>
</dbReference>
<dbReference type="Proteomes" id="UP000630528">
    <property type="component" value="Unassembled WGS sequence"/>
</dbReference>
<gene>
    <name evidence="2" type="ORF">JJB11_21860</name>
</gene>
<dbReference type="Pfam" id="PF07963">
    <property type="entry name" value="N_methyl"/>
    <property type="match status" value="1"/>
</dbReference>
<dbReference type="PROSITE" id="PS00409">
    <property type="entry name" value="PROKAR_NTER_METHYL"/>
    <property type="match status" value="1"/>
</dbReference>
<reference evidence="2" key="1">
    <citation type="journal article" date="2012" name="J. Microbiol. Biotechnol.">
        <title>Ramlibacter ginsenosidimutans sp. nov., with ginsenoside-converting activity.</title>
        <authorList>
            <person name="Wang L."/>
            <person name="An D.S."/>
            <person name="Kim S.G."/>
            <person name="Jin F.X."/>
            <person name="Kim S.C."/>
            <person name="Lee S.T."/>
            <person name="Im W.T."/>
        </authorList>
    </citation>
    <scope>NUCLEOTIDE SEQUENCE</scope>
    <source>
        <strain evidence="2">KACC 17527</strain>
    </source>
</reference>
<proteinExistence type="predicted"/>
<dbReference type="AlphaFoldDB" id="A0A934TWG4"/>
<organism evidence="2 3">
    <name type="scientific">Ramlibacter ginsenosidimutans</name>
    <dbReference type="NCBI Taxonomy" id="502333"/>
    <lineage>
        <taxon>Bacteria</taxon>
        <taxon>Pseudomonadati</taxon>
        <taxon>Pseudomonadota</taxon>
        <taxon>Betaproteobacteria</taxon>
        <taxon>Burkholderiales</taxon>
        <taxon>Comamonadaceae</taxon>
        <taxon>Ramlibacter</taxon>
    </lineage>
</organism>
<dbReference type="EMBL" id="JAEPWM010000011">
    <property type="protein sequence ID" value="MBK6008753.1"/>
    <property type="molecule type" value="Genomic_DNA"/>
</dbReference>
<dbReference type="GO" id="GO:0043683">
    <property type="term" value="P:type IV pilus assembly"/>
    <property type="evidence" value="ECO:0007669"/>
    <property type="project" value="InterPro"/>
</dbReference>
<keyword evidence="1" id="KW-0812">Transmembrane</keyword>
<keyword evidence="1" id="KW-0472">Membrane</keyword>
<sequence>MQAGFTLVELMVGMLISLLVVLAAMSMAQFFMQTQRQATGVGSATANGLSALQAVKYEASQAGLGFSIGGYIPCTQLNFSIGNKVIYDNTPLLPIAVSTASAKSTVTFTYGTALEAATANFTRSDQTSADTSMELTAYTDAQAGQAVMIAPPVGVAAPCTVRTVTGVVAPSGPIGYQLQFDATGTSNQKSFSTTASYADNSQVFLLGQLRQTVFTVNGTDLVMQRPFDSGSPSAVLAHDVVAFLVQYGNTDGLTQSLQGWQTPTGSWAAPSSLQISRVHALQIGVLVRSSQKQKPKADGSCDATVDTPVLMGQNIALTAADWQCYRYRAITSIVPLRNMVLGSST</sequence>
<feature type="transmembrane region" description="Helical" evidence="1">
    <location>
        <begin position="12"/>
        <end position="32"/>
    </location>
</feature>
<dbReference type="InterPro" id="IPR032092">
    <property type="entry name" value="PilW"/>
</dbReference>